<evidence type="ECO:0000259" key="2">
    <source>
        <dbReference type="Pfam" id="PF09834"/>
    </source>
</evidence>
<dbReference type="OrthoDB" id="197461at2"/>
<reference evidence="3 4" key="1">
    <citation type="submission" date="2017-03" db="EMBL/GenBank/DDBJ databases">
        <authorList>
            <person name="Afonso C.L."/>
            <person name="Miller P.J."/>
            <person name="Scott M.A."/>
            <person name="Spackman E."/>
            <person name="Goraichik I."/>
            <person name="Dimitrov K.M."/>
            <person name="Suarez D.L."/>
            <person name="Swayne D.E."/>
        </authorList>
    </citation>
    <scope>NUCLEOTIDE SEQUENCE [LARGE SCALE GENOMIC DNA]</scope>
    <source>
        <strain evidence="3 4">CECT 7751</strain>
    </source>
</reference>
<feature type="domain" description="DUF2061" evidence="2">
    <location>
        <begin position="8"/>
        <end position="59"/>
    </location>
</feature>
<evidence type="ECO:0000256" key="1">
    <source>
        <dbReference type="SAM" id="Phobius"/>
    </source>
</evidence>
<accession>A0A1X6Y643</accession>
<feature type="transmembrane region" description="Helical" evidence="1">
    <location>
        <begin position="12"/>
        <end position="29"/>
    </location>
</feature>
<protein>
    <recommendedName>
        <fullName evidence="2">DUF2061 domain-containing protein</fullName>
    </recommendedName>
</protein>
<dbReference type="RefSeq" id="WP_085885985.1">
    <property type="nucleotide sequence ID" value="NZ_FWFN01000001.1"/>
</dbReference>
<keyword evidence="1" id="KW-1133">Transmembrane helix</keyword>
<dbReference type="Pfam" id="PF09834">
    <property type="entry name" value="DUF2061"/>
    <property type="match status" value="1"/>
</dbReference>
<name>A0A1X6Y643_9RHOB</name>
<proteinExistence type="predicted"/>
<sequence>MDTPQRSLVKALLWTLLGLLMMSLVGLLFTGSVQLGGAMALVNAALGLLCYMGYERIWDRIGWGRLDG</sequence>
<evidence type="ECO:0000313" key="4">
    <source>
        <dbReference type="Proteomes" id="UP000193963"/>
    </source>
</evidence>
<keyword evidence="1" id="KW-0472">Membrane</keyword>
<keyword evidence="4" id="KW-1185">Reference proteome</keyword>
<dbReference type="EMBL" id="FWFN01000001">
    <property type="protein sequence ID" value="SLN10079.1"/>
    <property type="molecule type" value="Genomic_DNA"/>
</dbReference>
<organism evidence="3 4">
    <name type="scientific">Pseudooceanicola marinus</name>
    <dbReference type="NCBI Taxonomy" id="396013"/>
    <lineage>
        <taxon>Bacteria</taxon>
        <taxon>Pseudomonadati</taxon>
        <taxon>Pseudomonadota</taxon>
        <taxon>Alphaproteobacteria</taxon>
        <taxon>Rhodobacterales</taxon>
        <taxon>Paracoccaceae</taxon>
        <taxon>Pseudooceanicola</taxon>
    </lineage>
</organism>
<evidence type="ECO:0000313" key="3">
    <source>
        <dbReference type="EMBL" id="SLN10079.1"/>
    </source>
</evidence>
<dbReference type="Proteomes" id="UP000193963">
    <property type="component" value="Unassembled WGS sequence"/>
</dbReference>
<keyword evidence="1" id="KW-0812">Transmembrane</keyword>
<feature type="transmembrane region" description="Helical" evidence="1">
    <location>
        <begin position="35"/>
        <end position="54"/>
    </location>
</feature>
<gene>
    <name evidence="3" type="ORF">PSM7751_00036</name>
</gene>
<dbReference type="InterPro" id="IPR018638">
    <property type="entry name" value="DUF2061_membrane"/>
</dbReference>
<dbReference type="AlphaFoldDB" id="A0A1X6Y643"/>